<dbReference type="AlphaFoldDB" id="B9BJM4"/>
<dbReference type="EMBL" id="ACFC01000001">
    <property type="protein sequence ID" value="EEE09907.1"/>
    <property type="molecule type" value="Genomic_DNA"/>
</dbReference>
<comment type="caution">
    <text evidence="1">The sequence shown here is derived from an EMBL/GenBank/DDBJ whole genome shotgun (WGS) entry which is preliminary data.</text>
</comment>
<accession>B9BJM4</accession>
<sequence>MKYPVQYRGITRRYVYPKGNPEKFLWSATVTPRATGAAPC</sequence>
<organism evidence="1 2">
    <name type="scientific">Burkholderia multivorans CGD2</name>
    <dbReference type="NCBI Taxonomy" id="513052"/>
    <lineage>
        <taxon>Bacteria</taxon>
        <taxon>Pseudomonadati</taxon>
        <taxon>Pseudomonadota</taxon>
        <taxon>Betaproteobacteria</taxon>
        <taxon>Burkholderiales</taxon>
        <taxon>Burkholderiaceae</taxon>
        <taxon>Burkholderia</taxon>
        <taxon>Burkholderia cepacia complex</taxon>
    </lineage>
</organism>
<evidence type="ECO:0000313" key="1">
    <source>
        <dbReference type="EMBL" id="EEE09907.1"/>
    </source>
</evidence>
<name>B9BJM4_9BURK</name>
<evidence type="ECO:0000313" key="2">
    <source>
        <dbReference type="Proteomes" id="UP000004535"/>
    </source>
</evidence>
<dbReference type="Proteomes" id="UP000004535">
    <property type="component" value="Unassembled WGS sequence"/>
</dbReference>
<protein>
    <submittedName>
        <fullName evidence="1">Uncharacterized protein</fullName>
    </submittedName>
</protein>
<proteinExistence type="predicted"/>
<reference evidence="1 2" key="1">
    <citation type="journal article" date="2012" name="J. Bacteriol.">
        <title>Draft Genome Sequence Determination for Cystic Fibrosis and Chronic Granulomatous Disease Burkholderia multivorans Isolates.</title>
        <authorList>
            <person name="Varga J.J."/>
            <person name="Losada L."/>
            <person name="Zelazny A.M."/>
            <person name="Brinkac L."/>
            <person name="Harkins D."/>
            <person name="Radune D."/>
            <person name="Hostetler J."/>
            <person name="Sampaio E.P."/>
            <person name="Ronning C.M."/>
            <person name="Nierman W.C."/>
            <person name="Greenberg D.E."/>
            <person name="Holland S.M."/>
            <person name="Goldberg J.B."/>
        </authorList>
    </citation>
    <scope>NUCLEOTIDE SEQUENCE [LARGE SCALE GENOMIC DNA]</scope>
    <source>
        <strain evidence="1 2">CGD2</strain>
    </source>
</reference>
<gene>
    <name evidence="1" type="ORF">BURMUCGD2_5281</name>
</gene>